<evidence type="ECO:0000313" key="3">
    <source>
        <dbReference type="Proteomes" id="UP000239326"/>
    </source>
</evidence>
<dbReference type="AlphaFoldDB" id="A0A2S0MY85"/>
<dbReference type="Proteomes" id="UP000239326">
    <property type="component" value="Chromosome"/>
</dbReference>
<reference evidence="2 3" key="1">
    <citation type="submission" date="2018-03" db="EMBL/GenBank/DDBJ databases">
        <title>Genome sequencing of Simplicispira sp.</title>
        <authorList>
            <person name="Kim S.-J."/>
            <person name="Heo J."/>
            <person name="Kwon S.-W."/>
        </authorList>
    </citation>
    <scope>NUCLEOTIDE SEQUENCE [LARGE SCALE GENOMIC DNA]</scope>
    <source>
        <strain evidence="2 3">SC1-8</strain>
    </source>
</reference>
<feature type="transmembrane region" description="Helical" evidence="1">
    <location>
        <begin position="35"/>
        <end position="54"/>
    </location>
</feature>
<organism evidence="2 3">
    <name type="scientific">Simplicispira suum</name>
    <dbReference type="NCBI Taxonomy" id="2109915"/>
    <lineage>
        <taxon>Bacteria</taxon>
        <taxon>Pseudomonadati</taxon>
        <taxon>Pseudomonadota</taxon>
        <taxon>Betaproteobacteria</taxon>
        <taxon>Burkholderiales</taxon>
        <taxon>Comamonadaceae</taxon>
        <taxon>Simplicispira</taxon>
    </lineage>
</organism>
<dbReference type="EMBL" id="CP027669">
    <property type="protein sequence ID" value="AVO40757.1"/>
    <property type="molecule type" value="Genomic_DNA"/>
</dbReference>
<protein>
    <recommendedName>
        <fullName evidence="4">ATP synthase subunit I</fullName>
    </recommendedName>
</protein>
<name>A0A2S0MY85_9BURK</name>
<proteinExistence type="predicted"/>
<keyword evidence="1" id="KW-1133">Transmembrane helix</keyword>
<evidence type="ECO:0000313" key="2">
    <source>
        <dbReference type="EMBL" id="AVO40757.1"/>
    </source>
</evidence>
<keyword evidence="1" id="KW-0812">Transmembrane</keyword>
<evidence type="ECO:0000256" key="1">
    <source>
        <dbReference type="SAM" id="Phobius"/>
    </source>
</evidence>
<keyword evidence="1" id="KW-0472">Membrane</keyword>
<accession>A0A2S0MY85</accession>
<evidence type="ECO:0008006" key="4">
    <source>
        <dbReference type="Google" id="ProtNLM"/>
    </source>
</evidence>
<sequence>MTALFFFPGLLLGAWHFGSLHWLTERLARSGQTPWGGMLALQLLRFALLAGACYGASRAGALALIALGLGVLAARPLVLHFTNRRRPPLP</sequence>
<dbReference type="InterPro" id="IPR017581">
    <property type="entry name" value="AtpR-like"/>
</dbReference>
<feature type="transmembrane region" description="Helical" evidence="1">
    <location>
        <begin position="61"/>
        <end position="81"/>
    </location>
</feature>
<dbReference type="RefSeq" id="WP_106445748.1">
    <property type="nucleotide sequence ID" value="NZ_CP027669.1"/>
</dbReference>
<gene>
    <name evidence="2" type="ORF">C6571_05170</name>
</gene>
<dbReference type="KEGG" id="simp:C6571_05170"/>
<dbReference type="Pfam" id="PF12966">
    <property type="entry name" value="AtpR"/>
    <property type="match status" value="1"/>
</dbReference>
<keyword evidence="3" id="KW-1185">Reference proteome</keyword>